<evidence type="ECO:0000313" key="1">
    <source>
        <dbReference type="EMBL" id="GAA1775501.1"/>
    </source>
</evidence>
<gene>
    <name evidence="1" type="ORF">GCM10009810_35700</name>
</gene>
<dbReference type="Proteomes" id="UP001501475">
    <property type="component" value="Unassembled WGS sequence"/>
</dbReference>
<proteinExistence type="predicted"/>
<organism evidence="1 2">
    <name type="scientific">Nostocoides vanveenii</name>
    <dbReference type="NCBI Taxonomy" id="330835"/>
    <lineage>
        <taxon>Bacteria</taxon>
        <taxon>Bacillati</taxon>
        <taxon>Actinomycetota</taxon>
        <taxon>Actinomycetes</taxon>
        <taxon>Micrococcales</taxon>
        <taxon>Intrasporangiaceae</taxon>
        <taxon>Nostocoides</taxon>
    </lineage>
</organism>
<keyword evidence="2" id="KW-1185">Reference proteome</keyword>
<name>A0ABN2L5Q0_9MICO</name>
<protein>
    <submittedName>
        <fullName evidence="1">Uncharacterized protein</fullName>
    </submittedName>
</protein>
<accession>A0ABN2L5Q0</accession>
<comment type="caution">
    <text evidence="1">The sequence shown here is derived from an EMBL/GenBank/DDBJ whole genome shotgun (WGS) entry which is preliminary data.</text>
</comment>
<reference evidence="1 2" key="1">
    <citation type="journal article" date="2019" name="Int. J. Syst. Evol. Microbiol.">
        <title>The Global Catalogue of Microorganisms (GCM) 10K type strain sequencing project: providing services to taxonomists for standard genome sequencing and annotation.</title>
        <authorList>
            <consortium name="The Broad Institute Genomics Platform"/>
            <consortium name="The Broad Institute Genome Sequencing Center for Infectious Disease"/>
            <person name="Wu L."/>
            <person name="Ma J."/>
        </authorList>
    </citation>
    <scope>NUCLEOTIDE SEQUENCE [LARGE SCALE GENOMIC DNA]</scope>
    <source>
        <strain evidence="1 2">JCM 15591</strain>
    </source>
</reference>
<sequence>MAADPIATGTVTARAVSTFVRLFTFDIPSPSVREVHSLRRTPSQYDGAFHGSHVTTRARPLVSRPGCPPRVSVVTWSGAGHGLPAQGERGDVVGGGSTAYDLGSVDALTGEAP</sequence>
<evidence type="ECO:0000313" key="2">
    <source>
        <dbReference type="Proteomes" id="UP001501475"/>
    </source>
</evidence>
<dbReference type="EMBL" id="BAAAPN010000104">
    <property type="protein sequence ID" value="GAA1775501.1"/>
    <property type="molecule type" value="Genomic_DNA"/>
</dbReference>